<dbReference type="InterPro" id="IPR011611">
    <property type="entry name" value="PfkB_dom"/>
</dbReference>
<dbReference type="Pfam" id="PF00294">
    <property type="entry name" value="PfkB"/>
    <property type="match status" value="1"/>
</dbReference>
<keyword evidence="5" id="KW-1185">Reference proteome</keyword>
<name>A0A0S2I0I6_9BACT</name>
<dbReference type="CDD" id="cd01172">
    <property type="entry name" value="RfaE_like"/>
    <property type="match status" value="1"/>
</dbReference>
<evidence type="ECO:0000256" key="1">
    <source>
        <dbReference type="ARBA" id="ARBA00022679"/>
    </source>
</evidence>
<proteinExistence type="predicted"/>
<dbReference type="Proteomes" id="UP000064893">
    <property type="component" value="Chromosome"/>
</dbReference>
<reference evidence="4 5" key="1">
    <citation type="submission" date="2015-11" db="EMBL/GenBank/DDBJ databases">
        <title>Description and complete genome sequence of a novel strain predominating in hypersaline microbial mats and representing a new family of the Bacteriodetes phylum.</title>
        <authorList>
            <person name="Spring S."/>
            <person name="Bunk B."/>
            <person name="Sproer C."/>
            <person name="Klenk H.-P."/>
        </authorList>
    </citation>
    <scope>NUCLEOTIDE SEQUENCE [LARGE SCALE GENOMIC DNA]</scope>
    <source>
        <strain evidence="4 5">L21-Spi-D4</strain>
    </source>
</reference>
<evidence type="ECO:0000313" key="4">
    <source>
        <dbReference type="EMBL" id="ALO15730.1"/>
    </source>
</evidence>
<dbReference type="GO" id="GO:0033785">
    <property type="term" value="F:heptose 7-phosphate kinase activity"/>
    <property type="evidence" value="ECO:0007669"/>
    <property type="project" value="TreeGrafter"/>
</dbReference>
<dbReference type="SUPFAM" id="SSF53613">
    <property type="entry name" value="Ribokinase-like"/>
    <property type="match status" value="1"/>
</dbReference>
<dbReference type="GO" id="GO:0005829">
    <property type="term" value="C:cytosol"/>
    <property type="evidence" value="ECO:0007669"/>
    <property type="project" value="TreeGrafter"/>
</dbReference>
<dbReference type="InterPro" id="IPR011913">
    <property type="entry name" value="RfaE_dom_I"/>
</dbReference>
<evidence type="ECO:0000256" key="2">
    <source>
        <dbReference type="ARBA" id="ARBA00022777"/>
    </source>
</evidence>
<organism evidence="4 5">
    <name type="scientific">Salinivirga cyanobacteriivorans</name>
    <dbReference type="NCBI Taxonomy" id="1307839"/>
    <lineage>
        <taxon>Bacteria</taxon>
        <taxon>Pseudomonadati</taxon>
        <taxon>Bacteroidota</taxon>
        <taxon>Bacteroidia</taxon>
        <taxon>Bacteroidales</taxon>
        <taxon>Salinivirgaceae</taxon>
        <taxon>Salinivirga</taxon>
    </lineage>
</organism>
<protein>
    <submittedName>
        <fullName evidence="4">Bifunctional protein HldE</fullName>
    </submittedName>
</protein>
<keyword evidence="1" id="KW-0808">Transferase</keyword>
<accession>A0A0S2I0I6</accession>
<dbReference type="PANTHER" id="PTHR46969">
    <property type="entry name" value="BIFUNCTIONAL PROTEIN HLDE"/>
    <property type="match status" value="1"/>
</dbReference>
<evidence type="ECO:0000313" key="5">
    <source>
        <dbReference type="Proteomes" id="UP000064893"/>
    </source>
</evidence>
<dbReference type="PATRIC" id="fig|1307839.3.peg.2209"/>
<sequence length="334" mass="36568">MDSLAQVFDGFSSKKIFVVGDVMIDSYMWGKTDRISPEAPVPVVSVTDKENRLGGAANVGLNIKAMGAESVLCAIIGDDAQGRIFRELLEKRAMTDKGLMETIDRPTTVKTRVIASSQHLLRVDEEKSEAVSNIIARKFAERTAELMIKEKPDALVFEDYDKGNITPEVIHIIVEKAREMNIPVLVDPKKRNFFAYKNVTLFKPNFKELVEGMKITLEKTDTEAVANAASKLKQKLNAEYVMVTLSEAGVLLTNGESQYTMPAQKREIADVSGAGDTVISVLACCMAGKLNAQKSTVIANIAGGQVCEKVGVVPVDKAQLLAESELYFEKNAIF</sequence>
<dbReference type="STRING" id="1307839.L21SP5_02093"/>
<dbReference type="InterPro" id="IPR029056">
    <property type="entry name" value="Ribokinase-like"/>
</dbReference>
<dbReference type="KEGG" id="blq:L21SP5_02093"/>
<dbReference type="OrthoDB" id="9802794at2"/>
<dbReference type="PANTHER" id="PTHR46969:SF1">
    <property type="entry name" value="BIFUNCTIONAL PROTEIN HLDE"/>
    <property type="match status" value="1"/>
</dbReference>
<dbReference type="RefSeq" id="WP_057953163.1">
    <property type="nucleotide sequence ID" value="NZ_CP013118.1"/>
</dbReference>
<feature type="domain" description="Carbohydrate kinase PfkB" evidence="3">
    <location>
        <begin position="14"/>
        <end position="313"/>
    </location>
</feature>
<dbReference type="GO" id="GO:0016773">
    <property type="term" value="F:phosphotransferase activity, alcohol group as acceptor"/>
    <property type="evidence" value="ECO:0007669"/>
    <property type="project" value="InterPro"/>
</dbReference>
<dbReference type="GO" id="GO:0033786">
    <property type="term" value="F:heptose-1-phosphate adenylyltransferase activity"/>
    <property type="evidence" value="ECO:0007669"/>
    <property type="project" value="TreeGrafter"/>
</dbReference>
<evidence type="ECO:0000259" key="3">
    <source>
        <dbReference type="Pfam" id="PF00294"/>
    </source>
</evidence>
<dbReference type="EMBL" id="CP013118">
    <property type="protein sequence ID" value="ALO15730.1"/>
    <property type="molecule type" value="Genomic_DNA"/>
</dbReference>
<dbReference type="Gene3D" id="3.40.1190.20">
    <property type="match status" value="1"/>
</dbReference>
<keyword evidence="2" id="KW-0418">Kinase</keyword>
<dbReference type="AlphaFoldDB" id="A0A0S2I0I6"/>
<gene>
    <name evidence="4" type="primary">hldE_1</name>
    <name evidence="4" type="ORF">L21SP5_02093</name>
</gene>